<accession>A0A1V2A8F9</accession>
<dbReference type="SUPFAM" id="SSF50022">
    <property type="entry name" value="ISP domain"/>
    <property type="match status" value="1"/>
</dbReference>
<dbReference type="SUPFAM" id="SSF55961">
    <property type="entry name" value="Bet v1-like"/>
    <property type="match status" value="1"/>
</dbReference>
<reference evidence="8 9" key="1">
    <citation type="submission" date="2016-12" db="EMBL/GenBank/DDBJ databases">
        <title>Domibacillus sp. SAB 38T whole genome sequencing.</title>
        <authorList>
            <person name="Verma A."/>
            <person name="Ojha A.K."/>
            <person name="Krishnamurthi S."/>
        </authorList>
    </citation>
    <scope>NUCLEOTIDE SEQUENCE [LARGE SCALE GENOMIC DNA]</scope>
    <source>
        <strain evidence="8 9">SAB 38</strain>
    </source>
</reference>
<organism evidence="8 9">
    <name type="scientific">Domibacillus epiphyticus</name>
    <dbReference type="NCBI Taxonomy" id="1714355"/>
    <lineage>
        <taxon>Bacteria</taxon>
        <taxon>Bacillati</taxon>
        <taxon>Bacillota</taxon>
        <taxon>Bacilli</taxon>
        <taxon>Bacillales</taxon>
        <taxon>Bacillaceae</taxon>
        <taxon>Domibacillus</taxon>
    </lineage>
</organism>
<dbReference type="InterPro" id="IPR017941">
    <property type="entry name" value="Rieske_2Fe-2S"/>
</dbReference>
<evidence type="ECO:0000256" key="6">
    <source>
        <dbReference type="ARBA" id="ARBA00023014"/>
    </source>
</evidence>
<keyword evidence="4" id="KW-0560">Oxidoreductase</keyword>
<evidence type="ECO:0000313" key="8">
    <source>
        <dbReference type="EMBL" id="OMP67273.1"/>
    </source>
</evidence>
<dbReference type="InterPro" id="IPR001663">
    <property type="entry name" value="Rng_hydr_dOase-A"/>
</dbReference>
<dbReference type="GO" id="GO:0005506">
    <property type="term" value="F:iron ion binding"/>
    <property type="evidence" value="ECO:0007669"/>
    <property type="project" value="InterPro"/>
</dbReference>
<dbReference type="Gene3D" id="3.90.380.10">
    <property type="entry name" value="Naphthalene 1,2-dioxygenase Alpha Subunit, Chain A, domain 1"/>
    <property type="match status" value="1"/>
</dbReference>
<evidence type="ECO:0000256" key="2">
    <source>
        <dbReference type="ARBA" id="ARBA00022714"/>
    </source>
</evidence>
<dbReference type="Proteomes" id="UP000188613">
    <property type="component" value="Unassembled WGS sequence"/>
</dbReference>
<dbReference type="PRINTS" id="PR00090">
    <property type="entry name" value="RNGDIOXGNASE"/>
</dbReference>
<feature type="domain" description="Rieske" evidence="7">
    <location>
        <begin position="38"/>
        <end position="136"/>
    </location>
</feature>
<comment type="similarity">
    <text evidence="1">Belongs to the bacterial ring-hydroxylating dioxygenase alpha subunit family.</text>
</comment>
<evidence type="ECO:0000256" key="4">
    <source>
        <dbReference type="ARBA" id="ARBA00023002"/>
    </source>
</evidence>
<dbReference type="Pfam" id="PF00848">
    <property type="entry name" value="Ring_hydroxyl_A"/>
    <property type="match status" value="1"/>
</dbReference>
<keyword evidence="9" id="KW-1185">Reference proteome</keyword>
<proteinExistence type="inferred from homology"/>
<name>A0A1V2A8F9_9BACI</name>
<dbReference type="GO" id="GO:0016705">
    <property type="term" value="F:oxidoreductase activity, acting on paired donors, with incorporation or reduction of molecular oxygen"/>
    <property type="evidence" value="ECO:0007669"/>
    <property type="project" value="UniProtKB-ARBA"/>
</dbReference>
<dbReference type="RefSeq" id="WP_076765068.1">
    <property type="nucleotide sequence ID" value="NZ_MSFI01000011.1"/>
</dbReference>
<protein>
    <recommendedName>
        <fullName evidence="7">Rieske domain-containing protein</fullName>
    </recommendedName>
</protein>
<dbReference type="PANTHER" id="PTHR43756:SF1">
    <property type="entry name" value="3-PHENYLPROPIONATE_CINNAMIC ACID DIOXYGENASE SUBUNIT ALPHA"/>
    <property type="match status" value="1"/>
</dbReference>
<keyword evidence="6" id="KW-0411">Iron-sulfur</keyword>
<dbReference type="PROSITE" id="PS51296">
    <property type="entry name" value="RIESKE"/>
    <property type="match status" value="1"/>
</dbReference>
<keyword evidence="2" id="KW-0001">2Fe-2S</keyword>
<dbReference type="PANTHER" id="PTHR43756">
    <property type="entry name" value="CHOLINE MONOOXYGENASE, CHLOROPLASTIC"/>
    <property type="match status" value="1"/>
</dbReference>
<dbReference type="EMBL" id="MSFI01000011">
    <property type="protein sequence ID" value="OMP67273.1"/>
    <property type="molecule type" value="Genomic_DNA"/>
</dbReference>
<sequence length="388" mass="43802">MNINVDELVSRDGVSGKIYTNPAVFDLELKQIFEKTWVYVAHESEISNPGDYKTTDVGKHPVIVTRGSDDGQFHVMLNRCRHKAASVCQSECGNANFFRCAYHGWTYSNNGELIGMPFQDGYDKEFDKQHNGLIKLPRVDSYNGFIFASFNEEVCSLNDHLGYAKEYIDHIVNSGPEGIELSAGAHKYSYNANWKLQVENTIDPYHLSVTHRSFFNILSKKTGKKFNFNKIHNNEKISDLGNGHSLYELDGDLGIGALPFNLIIFPNLSFVGSHVRVVHPVSTDKTNVKLYPFLLKGKSDEVNAERIRKHEGFYGPAAFGTADDIEVGFDRVREGLNADIKNDWLLMSRGIDRETVDERGVITATSSDEVSARALYKQWKKLMTVETR</sequence>
<dbReference type="STRING" id="1714355.BTO28_08070"/>
<evidence type="ECO:0000256" key="1">
    <source>
        <dbReference type="ARBA" id="ARBA00008751"/>
    </source>
</evidence>
<keyword evidence="5" id="KW-0408">Iron</keyword>
<dbReference type="GO" id="GO:0004497">
    <property type="term" value="F:monooxygenase activity"/>
    <property type="evidence" value="ECO:0007669"/>
    <property type="project" value="UniProtKB-ARBA"/>
</dbReference>
<dbReference type="OrthoDB" id="9800776at2"/>
<keyword evidence="3" id="KW-0479">Metal-binding</keyword>
<comment type="caution">
    <text evidence="8">The sequence shown here is derived from an EMBL/GenBank/DDBJ whole genome shotgun (WGS) entry which is preliminary data.</text>
</comment>
<dbReference type="Pfam" id="PF00355">
    <property type="entry name" value="Rieske"/>
    <property type="match status" value="1"/>
</dbReference>
<evidence type="ECO:0000259" key="7">
    <source>
        <dbReference type="PROSITE" id="PS51296"/>
    </source>
</evidence>
<gene>
    <name evidence="8" type="ORF">BTO28_08070</name>
</gene>
<dbReference type="Gene3D" id="2.102.10.10">
    <property type="entry name" value="Rieske [2Fe-2S] iron-sulphur domain"/>
    <property type="match status" value="1"/>
</dbReference>
<dbReference type="InterPro" id="IPR036922">
    <property type="entry name" value="Rieske_2Fe-2S_sf"/>
</dbReference>
<evidence type="ECO:0000256" key="3">
    <source>
        <dbReference type="ARBA" id="ARBA00022723"/>
    </source>
</evidence>
<dbReference type="AlphaFoldDB" id="A0A1V2A8F9"/>
<evidence type="ECO:0000313" key="9">
    <source>
        <dbReference type="Proteomes" id="UP000188613"/>
    </source>
</evidence>
<evidence type="ECO:0000256" key="5">
    <source>
        <dbReference type="ARBA" id="ARBA00023004"/>
    </source>
</evidence>
<dbReference type="InterPro" id="IPR015879">
    <property type="entry name" value="Ring_hydroxy_dOase_asu_C_dom"/>
</dbReference>
<dbReference type="GO" id="GO:0051537">
    <property type="term" value="F:2 iron, 2 sulfur cluster binding"/>
    <property type="evidence" value="ECO:0007669"/>
    <property type="project" value="UniProtKB-KW"/>
</dbReference>